<proteinExistence type="predicted"/>
<reference evidence="1 2" key="1">
    <citation type="submission" date="2020-08" db="EMBL/GenBank/DDBJ databases">
        <title>Genomic Encyclopedia of Type Strains, Phase IV (KMG-IV): sequencing the most valuable type-strain genomes for metagenomic binning, comparative biology and taxonomic classification.</title>
        <authorList>
            <person name="Goeker M."/>
        </authorList>
    </citation>
    <scope>NUCLEOTIDE SEQUENCE [LARGE SCALE GENOMIC DNA]</scope>
    <source>
        <strain evidence="1 2">DSM 27165</strain>
    </source>
</reference>
<comment type="caution">
    <text evidence="1">The sequence shown here is derived from an EMBL/GenBank/DDBJ whole genome shotgun (WGS) entry which is preliminary data.</text>
</comment>
<keyword evidence="2" id="KW-1185">Reference proteome</keyword>
<name>A0A840MP92_9PROT</name>
<accession>A0A840MP92</accession>
<dbReference type="AlphaFoldDB" id="A0A840MP92"/>
<organism evidence="1 2">
    <name type="scientific">Chitinivorax tropicus</name>
    <dbReference type="NCBI Taxonomy" id="714531"/>
    <lineage>
        <taxon>Bacteria</taxon>
        <taxon>Pseudomonadati</taxon>
        <taxon>Pseudomonadota</taxon>
        <taxon>Betaproteobacteria</taxon>
        <taxon>Chitinivorax</taxon>
    </lineage>
</organism>
<sequence>MVLLSQLSSVLLPLMGWLSVRQCVHRFCFGIVAFFPPAIMAGSGLCEST</sequence>
<dbReference type="Proteomes" id="UP000575898">
    <property type="component" value="Unassembled WGS sequence"/>
</dbReference>
<evidence type="ECO:0000313" key="1">
    <source>
        <dbReference type="EMBL" id="MBB5020458.1"/>
    </source>
</evidence>
<gene>
    <name evidence="1" type="ORF">HNQ59_003778</name>
</gene>
<evidence type="ECO:0000313" key="2">
    <source>
        <dbReference type="Proteomes" id="UP000575898"/>
    </source>
</evidence>
<dbReference type="EMBL" id="JACHHY010000036">
    <property type="protein sequence ID" value="MBB5020458.1"/>
    <property type="molecule type" value="Genomic_DNA"/>
</dbReference>
<protein>
    <submittedName>
        <fullName evidence="1">Uncharacterized protein</fullName>
    </submittedName>
</protein>